<accession>A0A9N9KU41</accession>
<gene>
    <name evidence="1" type="ORF">HYFRA_00010900</name>
</gene>
<comment type="caution">
    <text evidence="1">The sequence shown here is derived from an EMBL/GenBank/DDBJ whole genome shotgun (WGS) entry which is preliminary data.</text>
</comment>
<name>A0A9N9KU41_9HELO</name>
<organism evidence="1 2">
    <name type="scientific">Hymenoscyphus fraxineus</name>
    <dbReference type="NCBI Taxonomy" id="746836"/>
    <lineage>
        <taxon>Eukaryota</taxon>
        <taxon>Fungi</taxon>
        <taxon>Dikarya</taxon>
        <taxon>Ascomycota</taxon>
        <taxon>Pezizomycotina</taxon>
        <taxon>Leotiomycetes</taxon>
        <taxon>Helotiales</taxon>
        <taxon>Helotiaceae</taxon>
        <taxon>Hymenoscyphus</taxon>
    </lineage>
</organism>
<sequence>MTSQNSTCITIFQPFQIMYEVLGIFKDSSGVPGSRVPGLGGDLRGHRKPSSPLLELFMLQDSLGDPGRFYGKLIPTGEQCMLLRDIDIQNADKAKMDMGYMAEITLGELPEYEIMACFPLQSD</sequence>
<protein>
    <submittedName>
        <fullName evidence="1">Uncharacterized protein</fullName>
    </submittedName>
</protein>
<keyword evidence="2" id="KW-1185">Reference proteome</keyword>
<reference evidence="1" key="1">
    <citation type="submission" date="2021-07" db="EMBL/GenBank/DDBJ databases">
        <authorList>
            <person name="Durling M."/>
        </authorList>
    </citation>
    <scope>NUCLEOTIDE SEQUENCE</scope>
</reference>
<dbReference type="EMBL" id="CAJVRL010000054">
    <property type="protein sequence ID" value="CAG8953939.1"/>
    <property type="molecule type" value="Genomic_DNA"/>
</dbReference>
<proteinExistence type="predicted"/>
<dbReference type="Proteomes" id="UP000696280">
    <property type="component" value="Unassembled WGS sequence"/>
</dbReference>
<evidence type="ECO:0000313" key="2">
    <source>
        <dbReference type="Proteomes" id="UP000696280"/>
    </source>
</evidence>
<evidence type="ECO:0000313" key="1">
    <source>
        <dbReference type="EMBL" id="CAG8953939.1"/>
    </source>
</evidence>
<dbReference type="AlphaFoldDB" id="A0A9N9KU41"/>